<protein>
    <submittedName>
        <fullName evidence="1">Uncharacterized protein</fullName>
    </submittedName>
</protein>
<evidence type="ECO:0000313" key="2">
    <source>
        <dbReference type="Proteomes" id="UP000605201"/>
    </source>
</evidence>
<evidence type="ECO:0000313" key="1">
    <source>
        <dbReference type="EMBL" id="MBC8432249.1"/>
    </source>
</evidence>
<gene>
    <name evidence="1" type="ORF">H8D96_10040</name>
</gene>
<dbReference type="Proteomes" id="UP000605201">
    <property type="component" value="Unassembled WGS sequence"/>
</dbReference>
<organism evidence="1 2">
    <name type="scientific">Candidatus Desulfatibia vada</name>
    <dbReference type="NCBI Taxonomy" id="2841696"/>
    <lineage>
        <taxon>Bacteria</taxon>
        <taxon>Pseudomonadati</taxon>
        <taxon>Thermodesulfobacteriota</taxon>
        <taxon>Desulfobacteria</taxon>
        <taxon>Desulfobacterales</taxon>
        <taxon>Desulfobacterales incertae sedis</taxon>
        <taxon>Candidatus Desulfatibia</taxon>
    </lineage>
</organism>
<comment type="caution">
    <text evidence="1">The sequence shown here is derived from an EMBL/GenBank/DDBJ whole genome shotgun (WGS) entry which is preliminary data.</text>
</comment>
<reference evidence="1 2" key="1">
    <citation type="submission" date="2020-08" db="EMBL/GenBank/DDBJ databases">
        <title>Bridging the membrane lipid divide: bacteria of the FCB group superphylum have the potential to synthesize archaeal ether lipids.</title>
        <authorList>
            <person name="Villanueva L."/>
            <person name="Von Meijenfeldt F.A.B."/>
            <person name="Westbye A.B."/>
            <person name="Yadav S."/>
            <person name="Hopmans E.C."/>
            <person name="Dutilh B.E."/>
            <person name="Sinninghe Damste J.S."/>
        </authorList>
    </citation>
    <scope>NUCLEOTIDE SEQUENCE [LARGE SCALE GENOMIC DNA]</scope>
    <source>
        <strain evidence="1">NIOZ-UU17</strain>
    </source>
</reference>
<sequence length="177" mass="20308">MLDVAVAYNRFKFLGDEFLTWLWFIIENDPGYLKNMSPAKPSLEIGNRIVLENRHQQTVESITIKGDDADLEEGILALRKGAVVIEMNLCLKSDDQEWRFTIKGESLNISGFKTPFAGPVDTAEDIEGAVIEKAYLYDQAIQLIDNLFKKFTKTRISNDWQNKVIPLMRKWIKVPKV</sequence>
<name>A0A8J6NYD2_9BACT</name>
<proteinExistence type="predicted"/>
<dbReference type="EMBL" id="JACNIG010000213">
    <property type="protein sequence ID" value="MBC8432249.1"/>
    <property type="molecule type" value="Genomic_DNA"/>
</dbReference>
<dbReference type="AlphaFoldDB" id="A0A8J6NYD2"/>
<accession>A0A8J6NYD2</accession>